<dbReference type="RefSeq" id="XP_013260365.1">
    <property type="nucleotide sequence ID" value="XM_013404911.1"/>
</dbReference>
<dbReference type="PANTHER" id="PTHR42052:SF1">
    <property type="entry name" value="ABM DOMAIN-CONTAINING PROTEIN"/>
    <property type="match status" value="1"/>
</dbReference>
<dbReference type="EMBL" id="AMGV01000004">
    <property type="protein sequence ID" value="KEF57775.1"/>
    <property type="molecule type" value="Genomic_DNA"/>
</dbReference>
<evidence type="ECO:0008006" key="3">
    <source>
        <dbReference type="Google" id="ProtNLM"/>
    </source>
</evidence>
<accession>A0A072PQM1</accession>
<sequence length="215" mass="24459">MAVTELACLRLRPGQALSPELLAKLATARSVMEKASGFKFHYYHCLESPERVFIIGAWPSIDFHMQDFIPSQANQDLLSLLKDEVAVEWMFHLSFDQTERSLPLGSAAVAIGRHFIKDDEKRYFQKAFDENKHYLEDFIGGKELVVGGYRLDKGFDPSLEAEPDDEFVLFTGWHEVEQHGDFAKTDGFEKYALIRDHLAGADIKHAVRLEVDPKA</sequence>
<protein>
    <recommendedName>
        <fullName evidence="3">ABM domain-containing protein</fullName>
    </recommendedName>
</protein>
<evidence type="ECO:0000313" key="2">
    <source>
        <dbReference type="Proteomes" id="UP000027920"/>
    </source>
</evidence>
<dbReference type="AlphaFoldDB" id="A0A072PQM1"/>
<dbReference type="GeneID" id="25280618"/>
<dbReference type="HOGENOM" id="CLU_062848_1_0_1"/>
<comment type="caution">
    <text evidence="1">The sequence shown here is derived from an EMBL/GenBank/DDBJ whole genome shotgun (WGS) entry which is preliminary data.</text>
</comment>
<name>A0A072PQM1_9EURO</name>
<reference evidence="1 2" key="1">
    <citation type="submission" date="2013-03" db="EMBL/GenBank/DDBJ databases">
        <title>The Genome Sequence of Exophiala aquamarina CBS 119918.</title>
        <authorList>
            <consortium name="The Broad Institute Genomics Platform"/>
            <person name="Cuomo C."/>
            <person name="de Hoog S."/>
            <person name="Gorbushina A."/>
            <person name="Walker B."/>
            <person name="Young S.K."/>
            <person name="Zeng Q."/>
            <person name="Gargeya S."/>
            <person name="Fitzgerald M."/>
            <person name="Haas B."/>
            <person name="Abouelleil A."/>
            <person name="Allen A.W."/>
            <person name="Alvarado L."/>
            <person name="Arachchi H.M."/>
            <person name="Berlin A.M."/>
            <person name="Chapman S.B."/>
            <person name="Gainer-Dewar J."/>
            <person name="Goldberg J."/>
            <person name="Griggs A."/>
            <person name="Gujja S."/>
            <person name="Hansen M."/>
            <person name="Howarth C."/>
            <person name="Imamovic A."/>
            <person name="Ireland A."/>
            <person name="Larimer J."/>
            <person name="McCowan C."/>
            <person name="Murphy C."/>
            <person name="Pearson M."/>
            <person name="Poon T.W."/>
            <person name="Priest M."/>
            <person name="Roberts A."/>
            <person name="Saif S."/>
            <person name="Shea T."/>
            <person name="Sisk P."/>
            <person name="Sykes S."/>
            <person name="Wortman J."/>
            <person name="Nusbaum C."/>
            <person name="Birren B."/>
        </authorList>
    </citation>
    <scope>NUCLEOTIDE SEQUENCE [LARGE SCALE GENOMIC DNA]</scope>
    <source>
        <strain evidence="1 2">CBS 119918</strain>
    </source>
</reference>
<keyword evidence="2" id="KW-1185">Reference proteome</keyword>
<organism evidence="1 2">
    <name type="scientific">Exophiala aquamarina CBS 119918</name>
    <dbReference type="NCBI Taxonomy" id="1182545"/>
    <lineage>
        <taxon>Eukaryota</taxon>
        <taxon>Fungi</taxon>
        <taxon>Dikarya</taxon>
        <taxon>Ascomycota</taxon>
        <taxon>Pezizomycotina</taxon>
        <taxon>Eurotiomycetes</taxon>
        <taxon>Chaetothyriomycetidae</taxon>
        <taxon>Chaetothyriales</taxon>
        <taxon>Herpotrichiellaceae</taxon>
        <taxon>Exophiala</taxon>
    </lineage>
</organism>
<gene>
    <name evidence="1" type="ORF">A1O9_05695</name>
</gene>
<dbReference type="Proteomes" id="UP000027920">
    <property type="component" value="Unassembled WGS sequence"/>
</dbReference>
<dbReference type="VEuPathDB" id="FungiDB:A1O9_05695"/>
<proteinExistence type="predicted"/>
<dbReference type="OrthoDB" id="3542212at2759"/>
<dbReference type="Gene3D" id="3.30.70.100">
    <property type="match status" value="2"/>
</dbReference>
<evidence type="ECO:0000313" key="1">
    <source>
        <dbReference type="EMBL" id="KEF57775.1"/>
    </source>
</evidence>
<dbReference type="PANTHER" id="PTHR42052">
    <property type="entry name" value="ABM DOMAIN-CONTAINING PROTEIN"/>
    <property type="match status" value="1"/>
</dbReference>